<feature type="compositionally biased region" description="Basic residues" evidence="12">
    <location>
        <begin position="128"/>
        <end position="138"/>
    </location>
</feature>
<dbReference type="GO" id="GO:0003677">
    <property type="term" value="F:DNA binding"/>
    <property type="evidence" value="ECO:0007669"/>
    <property type="project" value="UniProtKB-UniRule"/>
</dbReference>
<evidence type="ECO:0000256" key="1">
    <source>
        <dbReference type="ARBA" id="ARBA00004123"/>
    </source>
</evidence>
<evidence type="ECO:0000259" key="14">
    <source>
        <dbReference type="PROSITE" id="PS50848"/>
    </source>
</evidence>
<dbReference type="SMART" id="SM00234">
    <property type="entry name" value="START"/>
    <property type="match status" value="1"/>
</dbReference>
<evidence type="ECO:0000256" key="11">
    <source>
        <dbReference type="SAM" id="Coils"/>
    </source>
</evidence>
<dbReference type="FunFam" id="3.30.530.20:FF:000026">
    <property type="entry name" value="Homeobox-leucine zipper protein GLABRA 2"/>
    <property type="match status" value="1"/>
</dbReference>
<evidence type="ECO:0000256" key="4">
    <source>
        <dbReference type="ARBA" id="ARBA00023054"/>
    </source>
</evidence>
<evidence type="ECO:0000256" key="9">
    <source>
        <dbReference type="PROSITE-ProRule" id="PRU00108"/>
    </source>
</evidence>
<dbReference type="InterPro" id="IPR009057">
    <property type="entry name" value="Homeodomain-like_sf"/>
</dbReference>
<gene>
    <name evidence="15" type="ORF">BRAA07T30280Z</name>
</gene>
<dbReference type="PANTHER" id="PTHR45654">
    <property type="entry name" value="HOMEOBOX-LEUCINE ZIPPER PROTEIN MERISTEM L1"/>
    <property type="match status" value="1"/>
</dbReference>
<dbReference type="GO" id="GO:0000981">
    <property type="term" value="F:DNA-binding transcription factor activity, RNA polymerase II-specific"/>
    <property type="evidence" value="ECO:0007669"/>
    <property type="project" value="InterPro"/>
</dbReference>
<accession>A0A3P6BUE7</accession>
<evidence type="ECO:0000313" key="15">
    <source>
        <dbReference type="EMBL" id="VDC99951.1"/>
    </source>
</evidence>
<dbReference type="SMART" id="SM00389">
    <property type="entry name" value="HOX"/>
    <property type="match status" value="1"/>
</dbReference>
<dbReference type="InterPro" id="IPR023393">
    <property type="entry name" value="START-like_dom_sf"/>
</dbReference>
<keyword evidence="7" id="KW-0804">Transcription</keyword>
<dbReference type="PROSITE" id="PS00027">
    <property type="entry name" value="HOMEOBOX_1"/>
    <property type="match status" value="1"/>
</dbReference>
<dbReference type="InterPro" id="IPR017970">
    <property type="entry name" value="Homeobox_CS"/>
</dbReference>
<feature type="DNA-binding region" description="Homeobox" evidence="9">
    <location>
        <begin position="132"/>
        <end position="191"/>
    </location>
</feature>
<organism evidence="15">
    <name type="scientific">Brassica campestris</name>
    <name type="common">Field mustard</name>
    <dbReference type="NCBI Taxonomy" id="3711"/>
    <lineage>
        <taxon>Eukaryota</taxon>
        <taxon>Viridiplantae</taxon>
        <taxon>Streptophyta</taxon>
        <taxon>Embryophyta</taxon>
        <taxon>Tracheophyta</taxon>
        <taxon>Spermatophyta</taxon>
        <taxon>Magnoliopsida</taxon>
        <taxon>eudicotyledons</taxon>
        <taxon>Gunneridae</taxon>
        <taxon>Pentapetalae</taxon>
        <taxon>rosids</taxon>
        <taxon>malvids</taxon>
        <taxon>Brassicales</taxon>
        <taxon>Brassicaceae</taxon>
        <taxon>Brassiceae</taxon>
        <taxon>Brassica</taxon>
    </lineage>
</organism>
<dbReference type="GO" id="GO:0005634">
    <property type="term" value="C:nucleus"/>
    <property type="evidence" value="ECO:0007669"/>
    <property type="project" value="UniProtKB-SubCell"/>
</dbReference>
<keyword evidence="3" id="KW-0805">Transcription regulation</keyword>
<evidence type="ECO:0000259" key="13">
    <source>
        <dbReference type="PROSITE" id="PS50071"/>
    </source>
</evidence>
<dbReference type="EMBL" id="LR031574">
    <property type="protein sequence ID" value="VDC99951.1"/>
    <property type="molecule type" value="Genomic_DNA"/>
</dbReference>
<evidence type="ECO:0000256" key="2">
    <source>
        <dbReference type="ARBA" id="ARBA00006789"/>
    </source>
</evidence>
<keyword evidence="8 9" id="KW-0539">Nucleus</keyword>
<reference evidence="15" key="1">
    <citation type="submission" date="2018-11" db="EMBL/GenBank/DDBJ databases">
        <authorList>
            <consortium name="Genoscope - CEA"/>
            <person name="William W."/>
        </authorList>
    </citation>
    <scope>NUCLEOTIDE SEQUENCE</scope>
</reference>
<dbReference type="InterPro" id="IPR042160">
    <property type="entry name" value="HD-Zip_IV"/>
</dbReference>
<dbReference type="Pfam" id="PF01852">
    <property type="entry name" value="START"/>
    <property type="match status" value="1"/>
</dbReference>
<feature type="compositionally biased region" description="Acidic residues" evidence="12">
    <location>
        <begin position="111"/>
        <end position="123"/>
    </location>
</feature>
<evidence type="ECO:0000256" key="8">
    <source>
        <dbReference type="ARBA" id="ARBA00023242"/>
    </source>
</evidence>
<dbReference type="SUPFAM" id="SSF46689">
    <property type="entry name" value="Homeodomain-like"/>
    <property type="match status" value="1"/>
</dbReference>
<keyword evidence="5 9" id="KW-0238">DNA-binding</keyword>
<dbReference type="SUPFAM" id="SSF55961">
    <property type="entry name" value="Bet v1-like"/>
    <property type="match status" value="2"/>
</dbReference>
<dbReference type="PROSITE" id="PS50848">
    <property type="entry name" value="START"/>
    <property type="match status" value="1"/>
</dbReference>
<feature type="domain" description="Homeobox" evidence="13">
    <location>
        <begin position="130"/>
        <end position="190"/>
    </location>
</feature>
<evidence type="ECO:0000256" key="12">
    <source>
        <dbReference type="SAM" id="MobiDB-lite"/>
    </source>
</evidence>
<evidence type="ECO:0000256" key="6">
    <source>
        <dbReference type="ARBA" id="ARBA00023155"/>
    </source>
</evidence>
<comment type="similarity">
    <text evidence="2">Belongs to the HD-ZIP homeobox family. Class IV subfamily.</text>
</comment>
<dbReference type="AlphaFoldDB" id="A0A3P6BUE7"/>
<dbReference type="InterPro" id="IPR001356">
    <property type="entry name" value="HD"/>
</dbReference>
<dbReference type="Gene3D" id="1.10.10.60">
    <property type="entry name" value="Homeodomain-like"/>
    <property type="match status" value="1"/>
</dbReference>
<dbReference type="InterPro" id="IPR057993">
    <property type="entry name" value="HD-Zip_IV_C"/>
</dbReference>
<comment type="subcellular location">
    <subcellularLocation>
        <location evidence="1 9 10">Nucleus</location>
    </subcellularLocation>
</comment>
<dbReference type="CDD" id="cd00086">
    <property type="entry name" value="homeodomain"/>
    <property type="match status" value="1"/>
</dbReference>
<keyword evidence="4 11" id="KW-0175">Coiled coil</keyword>
<dbReference type="PROSITE" id="PS50071">
    <property type="entry name" value="HOMEOBOX_2"/>
    <property type="match status" value="1"/>
</dbReference>
<evidence type="ECO:0000256" key="7">
    <source>
        <dbReference type="ARBA" id="ARBA00023163"/>
    </source>
</evidence>
<feature type="coiled-coil region" evidence="11">
    <location>
        <begin position="189"/>
        <end position="223"/>
    </location>
</feature>
<sequence length="786" mass="88209">MSNDGKLMFKYLIFNRFWPCFKVIKRGKIKQIKISERMSMAVEMSSKQPTKDFFSSPALSLSLAGIFRNASSGSTNPEEDFLGRRVADDEDRTVEMSSENSGPTRSRSEDNLEGEEDQEEEDGAGNKGNKRKRKKYHRHTTDQIRHMEALFKETPHPDEKQRQQLSKQLGLAPRQVKFWFQNRRTQIKAIQERHENSLLKAELEKLREENKAMRESFSKANSSSCLNCGGGGGGGSPDDLLLENTKLKAELDKLRAALGRTPYPLQASCSDDQQRRVGSLELYTGVFALEKSRIVEIANRATLELQKMATSGEPLWLRSLETGREILNYDEYLKEFPQDQTSSFHGRKTIEASRDVGIVFMDAHKLAQSFMDVEQWKEMFACLISKAVTVDVIRQGEGPSRIDGAIQLMFGEMQLLTPVVPTREVYFVRSCHQLSPEKWAIVDVSVSMEEDNNAEKEGSLLRCRKRPSGCIIEDTSNGHSKVTWVEHLDLSASTVQPLFRSFVNTGLAFGAKHWVATLQLHCERLVFFMATNVPTKDSLGVTTLAGRKSVLKMAQRMTQSFYRAIAASSYHQWNKITTKTGQDMRVSSRKNLHDPGEPTGVIVCASSSLWLPVSPTLLFDFFRDETRRHEWDALSNGAHVQSIVSLSKGQDRGNSVSIQTVKSREKSTWVLQDSCTNSYESVVVYAPVDINTTQMVIAGHDPSNIQILPCGFSIIPDGVESRQLVISSAQEADRNTQGGSLLTMALQTLVNQSPAAKLNMESVESVTNLVSVTLHNIKRCLQIEDC</sequence>
<dbReference type="Pfam" id="PF25797">
    <property type="entry name" value="PDF2_C"/>
    <property type="match status" value="1"/>
</dbReference>
<dbReference type="CDD" id="cd08875">
    <property type="entry name" value="START_ArGLABRA2_like"/>
    <property type="match status" value="1"/>
</dbReference>
<dbReference type="PANTHER" id="PTHR45654:SF24">
    <property type="entry name" value="HOMEOBOX-LEUCINE ZIPPER PROTEIN GLABRA 2"/>
    <property type="match status" value="1"/>
</dbReference>
<dbReference type="FunFam" id="1.10.10.60:FF:000666">
    <property type="entry name" value="HD-ZIP IV family of homeobox-leucine zipper protein with lipid-binding START domain-containing protein"/>
    <property type="match status" value="1"/>
</dbReference>
<evidence type="ECO:0000256" key="5">
    <source>
        <dbReference type="ARBA" id="ARBA00023125"/>
    </source>
</evidence>
<proteinExistence type="inferred from homology"/>
<feature type="region of interest" description="Disordered" evidence="12">
    <location>
        <begin position="70"/>
        <end position="142"/>
    </location>
</feature>
<dbReference type="Gene3D" id="3.30.530.20">
    <property type="match status" value="1"/>
</dbReference>
<dbReference type="InterPro" id="IPR002913">
    <property type="entry name" value="START_lipid-bd_dom"/>
</dbReference>
<dbReference type="GO" id="GO:0008289">
    <property type="term" value="F:lipid binding"/>
    <property type="evidence" value="ECO:0007669"/>
    <property type="project" value="InterPro"/>
</dbReference>
<name>A0A3P6BUE7_BRACM</name>
<keyword evidence="6 9" id="KW-0371">Homeobox</keyword>
<evidence type="ECO:0000256" key="10">
    <source>
        <dbReference type="RuleBase" id="RU000682"/>
    </source>
</evidence>
<feature type="domain" description="START" evidence="14">
    <location>
        <begin position="287"/>
        <end position="527"/>
    </location>
</feature>
<evidence type="ECO:0008006" key="16">
    <source>
        <dbReference type="Google" id="ProtNLM"/>
    </source>
</evidence>
<dbReference type="Pfam" id="PF00046">
    <property type="entry name" value="Homeodomain"/>
    <property type="match status" value="1"/>
</dbReference>
<protein>
    <recommendedName>
        <fullName evidence="16">Homeobox-leucine zipper protein GLABRA 2</fullName>
    </recommendedName>
</protein>
<feature type="compositionally biased region" description="Polar residues" evidence="12">
    <location>
        <begin position="95"/>
        <end position="105"/>
    </location>
</feature>
<evidence type="ECO:0000256" key="3">
    <source>
        <dbReference type="ARBA" id="ARBA00023015"/>
    </source>
</evidence>